<dbReference type="EMBL" id="CP099837">
    <property type="protein sequence ID" value="USY18029.1"/>
    <property type="molecule type" value="Genomic_DNA"/>
</dbReference>
<dbReference type="InterPro" id="IPR048020">
    <property type="entry name" value="Transpos_IS3"/>
</dbReference>
<dbReference type="NCBIfam" id="NF033516">
    <property type="entry name" value="transpos_IS3"/>
    <property type="match status" value="1"/>
</dbReference>
<reference evidence="4" key="1">
    <citation type="submission" date="2022-06" db="EMBL/GenBank/DDBJ databases">
        <authorList>
            <person name="Ping M."/>
        </authorList>
    </citation>
    <scope>NUCLEOTIDE SEQUENCE</scope>
    <source>
        <strain evidence="4">JCM11759T</strain>
    </source>
</reference>
<protein>
    <submittedName>
        <fullName evidence="4">IS3 family transposase</fullName>
    </submittedName>
</protein>
<proteinExistence type="predicted"/>
<evidence type="ECO:0000256" key="1">
    <source>
        <dbReference type="ARBA" id="ARBA00002286"/>
    </source>
</evidence>
<evidence type="ECO:0000313" key="4">
    <source>
        <dbReference type="EMBL" id="USY18029.1"/>
    </source>
</evidence>
<dbReference type="InterPro" id="IPR009057">
    <property type="entry name" value="Homeodomain-like_sf"/>
</dbReference>
<dbReference type="SUPFAM" id="SSF46689">
    <property type="entry name" value="Homeodomain-like"/>
    <property type="match status" value="1"/>
</dbReference>
<gene>
    <name evidence="4" type="ORF">NE857_22195</name>
</gene>
<name>A0ABY5D162_9ACTN</name>
<dbReference type="InterPro" id="IPR036397">
    <property type="entry name" value="RNaseH_sf"/>
</dbReference>
<dbReference type="Pfam" id="PF00665">
    <property type="entry name" value="rve"/>
    <property type="match status" value="1"/>
</dbReference>
<accession>A0ABY5D162</accession>
<dbReference type="Pfam" id="PF13276">
    <property type="entry name" value="HTH_21"/>
    <property type="match status" value="1"/>
</dbReference>
<evidence type="ECO:0000259" key="3">
    <source>
        <dbReference type="PROSITE" id="PS50994"/>
    </source>
</evidence>
<dbReference type="PROSITE" id="PS50994">
    <property type="entry name" value="INTEGRASE"/>
    <property type="match status" value="1"/>
</dbReference>
<dbReference type="RefSeq" id="WP_254417505.1">
    <property type="nucleotide sequence ID" value="NZ_BAAAJB010000077.1"/>
</dbReference>
<evidence type="ECO:0000256" key="2">
    <source>
        <dbReference type="SAM" id="MobiDB-lite"/>
    </source>
</evidence>
<dbReference type="InterPro" id="IPR002514">
    <property type="entry name" value="Transposase_8"/>
</dbReference>
<evidence type="ECO:0000313" key="5">
    <source>
        <dbReference type="Proteomes" id="UP001055940"/>
    </source>
</evidence>
<dbReference type="Gene3D" id="1.10.10.60">
    <property type="entry name" value="Homeodomain-like"/>
    <property type="match status" value="1"/>
</dbReference>
<dbReference type="InterPro" id="IPR001584">
    <property type="entry name" value="Integrase_cat-core"/>
</dbReference>
<keyword evidence="5" id="KW-1185">Reference proteome</keyword>
<dbReference type="InterPro" id="IPR012337">
    <property type="entry name" value="RNaseH-like_sf"/>
</dbReference>
<dbReference type="Proteomes" id="UP001055940">
    <property type="component" value="Chromosome"/>
</dbReference>
<organism evidence="4 5">
    <name type="scientific">Nocardiopsis exhalans</name>
    <dbReference type="NCBI Taxonomy" id="163604"/>
    <lineage>
        <taxon>Bacteria</taxon>
        <taxon>Bacillati</taxon>
        <taxon>Actinomycetota</taxon>
        <taxon>Actinomycetes</taxon>
        <taxon>Streptosporangiales</taxon>
        <taxon>Nocardiopsidaceae</taxon>
        <taxon>Nocardiopsis</taxon>
    </lineage>
</organism>
<dbReference type="Gene3D" id="3.30.420.10">
    <property type="entry name" value="Ribonuclease H-like superfamily/Ribonuclease H"/>
    <property type="match status" value="1"/>
</dbReference>
<dbReference type="PANTHER" id="PTHR46889">
    <property type="entry name" value="TRANSPOSASE INSF FOR INSERTION SEQUENCE IS3B-RELATED"/>
    <property type="match status" value="1"/>
</dbReference>
<dbReference type="Pfam" id="PF13333">
    <property type="entry name" value="rve_2"/>
    <property type="match status" value="1"/>
</dbReference>
<dbReference type="InterPro" id="IPR050900">
    <property type="entry name" value="Transposase_IS3/IS150/IS904"/>
</dbReference>
<feature type="domain" description="Integrase catalytic" evidence="3">
    <location>
        <begin position="230"/>
        <end position="395"/>
    </location>
</feature>
<feature type="region of interest" description="Disordered" evidence="2">
    <location>
        <begin position="45"/>
        <end position="76"/>
    </location>
</feature>
<sequence>MAMKHYPPEFKADAIALYRSRPGATIAQIATELGINRETLRSWIRKDDDQRSAQASAPTRARTGTPAPRENLEEENKRLRAQVAELTTEREILRKAAAYFAPGDETVSRFGFIQDHSSAFGVKRLCQVLGLARSSYYAWKKAREARAERARRDAELTEAIRAIHKQDPAYGEPRITAELREMGYEVNHKRVERLMREAGIEGLHLRKKVRTTVPDPSDQPVPDLLERDFTATTPNSRYVGDITYLPLEGGRFLYLATVIDLYSRRLVGWSIAEHMRTSLIVDALRAAQAERGCLSGAIFHSDHGAQYTSAAFARVCEQLGVVQSMGAVGSSADNAAAESFNASLKRETLEGKGLKRWESVKHARLAVFAWINRYNTRRRHSANGQLSPLIYEQRTASLELAA</sequence>
<dbReference type="InterPro" id="IPR025948">
    <property type="entry name" value="HTH-like_dom"/>
</dbReference>
<dbReference type="Pfam" id="PF01527">
    <property type="entry name" value="HTH_Tnp_1"/>
    <property type="match status" value="1"/>
</dbReference>
<dbReference type="SUPFAM" id="SSF53098">
    <property type="entry name" value="Ribonuclease H-like"/>
    <property type="match status" value="1"/>
</dbReference>
<comment type="function">
    <text evidence="1">Involved in the transposition of the insertion sequence.</text>
</comment>
<dbReference type="PANTHER" id="PTHR46889:SF4">
    <property type="entry name" value="TRANSPOSASE INSO FOR INSERTION SEQUENCE ELEMENT IS911B-RELATED"/>
    <property type="match status" value="1"/>
</dbReference>